<dbReference type="Proteomes" id="UP000256645">
    <property type="component" value="Unassembled WGS sequence"/>
</dbReference>
<feature type="compositionally biased region" description="Basic and acidic residues" evidence="1">
    <location>
        <begin position="36"/>
        <end position="46"/>
    </location>
</feature>
<feature type="compositionally biased region" description="Gly residues" evidence="1">
    <location>
        <begin position="51"/>
        <end position="67"/>
    </location>
</feature>
<name>A0A3D8R1I0_9HELO</name>
<accession>A0A3D8R1I0</accession>
<evidence type="ECO:0000313" key="3">
    <source>
        <dbReference type="Proteomes" id="UP000256645"/>
    </source>
</evidence>
<feature type="compositionally biased region" description="Basic and acidic residues" evidence="1">
    <location>
        <begin position="1"/>
        <end position="12"/>
    </location>
</feature>
<proteinExistence type="predicted"/>
<dbReference type="EMBL" id="PDLM01000010">
    <property type="protein sequence ID" value="RDW67889.1"/>
    <property type="molecule type" value="Genomic_DNA"/>
</dbReference>
<protein>
    <submittedName>
        <fullName evidence="2">Uncharacterized protein</fullName>
    </submittedName>
</protein>
<evidence type="ECO:0000313" key="2">
    <source>
        <dbReference type="EMBL" id="RDW67889.1"/>
    </source>
</evidence>
<keyword evidence="3" id="KW-1185">Reference proteome</keyword>
<reference evidence="2 3" key="1">
    <citation type="journal article" date="2018" name="IMA Fungus">
        <title>IMA Genome-F 9: Draft genome sequence of Annulohypoxylon stygium, Aspergillus mulundensis, Berkeleyomyces basicola (syn. Thielaviopsis basicola), Ceratocystis smalleyi, two Cercospora beticola strains, Coleophoma cylindrospora, Fusarium fracticaudum, Phialophora cf. hyalina, and Morchella septimelata.</title>
        <authorList>
            <person name="Wingfield B.D."/>
            <person name="Bills G.F."/>
            <person name="Dong Y."/>
            <person name="Huang W."/>
            <person name="Nel W.J."/>
            <person name="Swalarsk-Parry B.S."/>
            <person name="Vaghefi N."/>
            <person name="Wilken P.M."/>
            <person name="An Z."/>
            <person name="de Beer Z.W."/>
            <person name="De Vos L."/>
            <person name="Chen L."/>
            <person name="Duong T.A."/>
            <person name="Gao Y."/>
            <person name="Hammerbacher A."/>
            <person name="Kikkert J.R."/>
            <person name="Li Y."/>
            <person name="Li H."/>
            <person name="Li K."/>
            <person name="Li Q."/>
            <person name="Liu X."/>
            <person name="Ma X."/>
            <person name="Naidoo K."/>
            <person name="Pethybridge S.J."/>
            <person name="Sun J."/>
            <person name="Steenkamp E.T."/>
            <person name="van der Nest M.A."/>
            <person name="van Wyk S."/>
            <person name="Wingfield M.J."/>
            <person name="Xiong C."/>
            <person name="Yue Q."/>
            <person name="Zhang X."/>
        </authorList>
    </citation>
    <scope>NUCLEOTIDE SEQUENCE [LARGE SCALE GENOMIC DNA]</scope>
    <source>
        <strain evidence="2 3">BP6252</strain>
    </source>
</reference>
<gene>
    <name evidence="2" type="ORF">BP6252_09285</name>
</gene>
<evidence type="ECO:0000256" key="1">
    <source>
        <dbReference type="SAM" id="MobiDB-lite"/>
    </source>
</evidence>
<organism evidence="2 3">
    <name type="scientific">Coleophoma cylindrospora</name>
    <dbReference type="NCBI Taxonomy" id="1849047"/>
    <lineage>
        <taxon>Eukaryota</taxon>
        <taxon>Fungi</taxon>
        <taxon>Dikarya</taxon>
        <taxon>Ascomycota</taxon>
        <taxon>Pezizomycotina</taxon>
        <taxon>Leotiomycetes</taxon>
        <taxon>Helotiales</taxon>
        <taxon>Dermateaceae</taxon>
        <taxon>Coleophoma</taxon>
    </lineage>
</organism>
<feature type="region of interest" description="Disordered" evidence="1">
    <location>
        <begin position="1"/>
        <end position="67"/>
    </location>
</feature>
<comment type="caution">
    <text evidence="2">The sequence shown here is derived from an EMBL/GenBank/DDBJ whole genome shotgun (WGS) entry which is preliminary data.</text>
</comment>
<dbReference type="AlphaFoldDB" id="A0A3D8R1I0"/>
<sequence length="67" mass="6854">MTKGNHDDDSAKRIKKARPGTREAESASKAAKKHRDAKEKQERENQSRAGAGAGGGSSNGGSSSGGT</sequence>